<name>Q13PZ9_PARXL</name>
<proteinExistence type="predicted"/>
<feature type="transmembrane region" description="Helical" evidence="1">
    <location>
        <begin position="20"/>
        <end position="38"/>
    </location>
</feature>
<dbReference type="STRING" id="266265.Bxe_B2146"/>
<dbReference type="Proteomes" id="UP000001817">
    <property type="component" value="Chromosome 2"/>
</dbReference>
<evidence type="ECO:0000256" key="1">
    <source>
        <dbReference type="SAM" id="Phobius"/>
    </source>
</evidence>
<keyword evidence="1" id="KW-0472">Membrane</keyword>
<feature type="domain" description="DUF1468" evidence="2">
    <location>
        <begin position="22"/>
        <end position="157"/>
    </location>
</feature>
<reference evidence="3 4" key="1">
    <citation type="journal article" date="2006" name="Proc. Natl. Acad. Sci. U.S.A.">
        <title>Burkholderia xenovorans LB400 harbors a multi-replicon, 9.73-Mbp genome shaped for versatility.</title>
        <authorList>
            <person name="Chain P.S."/>
            <person name="Denef V.J."/>
            <person name="Konstantinidis K.T."/>
            <person name="Vergez L.M."/>
            <person name="Agullo L."/>
            <person name="Reyes V.L."/>
            <person name="Hauser L."/>
            <person name="Cordova M."/>
            <person name="Gomez L."/>
            <person name="Gonzalez M."/>
            <person name="Land M."/>
            <person name="Lao V."/>
            <person name="Larimer F."/>
            <person name="LiPuma J.J."/>
            <person name="Mahenthiralingam E."/>
            <person name="Malfatti S.A."/>
            <person name="Marx C.J."/>
            <person name="Parnell J.J."/>
            <person name="Ramette A."/>
            <person name="Richardson P."/>
            <person name="Seeger M."/>
            <person name="Smith D."/>
            <person name="Spilker T."/>
            <person name="Sul W.J."/>
            <person name="Tsoi T.V."/>
            <person name="Ulrich L.E."/>
            <person name="Zhulin I.B."/>
            <person name="Tiedje J.M."/>
        </authorList>
    </citation>
    <scope>NUCLEOTIDE SEQUENCE [LARGE SCALE GENOMIC DNA]</scope>
    <source>
        <strain evidence="3 4">LB400</strain>
    </source>
</reference>
<organism evidence="3 4">
    <name type="scientific">Paraburkholderia xenovorans (strain LB400)</name>
    <dbReference type="NCBI Taxonomy" id="266265"/>
    <lineage>
        <taxon>Bacteria</taxon>
        <taxon>Pseudomonadati</taxon>
        <taxon>Pseudomonadota</taxon>
        <taxon>Betaproteobacteria</taxon>
        <taxon>Burkholderiales</taxon>
        <taxon>Burkholderiaceae</taxon>
        <taxon>Paraburkholderia</taxon>
    </lineage>
</organism>
<evidence type="ECO:0000313" key="4">
    <source>
        <dbReference type="Proteomes" id="UP000001817"/>
    </source>
</evidence>
<keyword evidence="4" id="KW-1185">Reference proteome</keyword>
<dbReference type="KEGG" id="bxb:DR64_4475"/>
<dbReference type="PATRIC" id="fig|266265.5.peg.5583"/>
<keyword evidence="1" id="KW-1133">Transmembrane helix</keyword>
<dbReference type="eggNOG" id="ENOG50316R5">
    <property type="taxonomic scope" value="Bacteria"/>
</dbReference>
<keyword evidence="1" id="KW-0812">Transmembrane</keyword>
<dbReference type="InterPro" id="IPR009936">
    <property type="entry name" value="DUF1468"/>
</dbReference>
<evidence type="ECO:0000313" key="3">
    <source>
        <dbReference type="EMBL" id="ABE33840.1"/>
    </source>
</evidence>
<dbReference type="Pfam" id="PF07331">
    <property type="entry name" value="TctB"/>
    <property type="match status" value="1"/>
</dbReference>
<feature type="transmembrane region" description="Helical" evidence="1">
    <location>
        <begin position="50"/>
        <end position="74"/>
    </location>
</feature>
<feature type="transmembrane region" description="Helical" evidence="1">
    <location>
        <begin position="133"/>
        <end position="152"/>
    </location>
</feature>
<accession>Q13PZ9</accession>
<dbReference type="KEGG" id="bxe:Bxe_B2146"/>
<protein>
    <submittedName>
        <fullName evidence="3">Tripartite tricarboxylate transporter(TTT) family, TctB (4TM) subunit</fullName>
    </submittedName>
</protein>
<dbReference type="AlphaFoldDB" id="Q13PZ9"/>
<feature type="transmembrane region" description="Helical" evidence="1">
    <location>
        <begin position="94"/>
        <end position="121"/>
    </location>
</feature>
<dbReference type="EMBL" id="CP000271">
    <property type="protein sequence ID" value="ABE33840.1"/>
    <property type="molecule type" value="Genomic_DNA"/>
</dbReference>
<dbReference type="OrthoDB" id="8965982at2"/>
<gene>
    <name evidence="3" type="ORF">Bxe_B2146</name>
</gene>
<dbReference type="RefSeq" id="WP_011491197.1">
    <property type="nucleotide sequence ID" value="NC_007952.1"/>
</dbReference>
<evidence type="ECO:0000259" key="2">
    <source>
        <dbReference type="Pfam" id="PF07331"/>
    </source>
</evidence>
<sequence>MDATGSTDSTEHVDARRRDYYAGMLMAAVGLGAIYDGIRYSIGTLSQMGPGFFPVSIGVALVCTGVAIAVVARYAAPQDGEKKLAPERKAWCFILGSIVAFIVLGKYGGLVPATFAIVFISALGDRENTIWRALLLAAGMTVLCVLVFWWALSLQFPLFQWG</sequence>